<evidence type="ECO:0000313" key="4">
    <source>
        <dbReference type="Proteomes" id="UP001240150"/>
    </source>
</evidence>
<accession>A0ABY8WME4</accession>
<keyword evidence="2" id="KW-0472">Membrane</keyword>
<evidence type="ECO:0000256" key="2">
    <source>
        <dbReference type="SAM" id="Phobius"/>
    </source>
</evidence>
<dbReference type="RefSeq" id="WP_284919401.1">
    <property type="nucleotide sequence ID" value="NZ_CP126980.1"/>
</dbReference>
<name>A0ABY8WME4_9ACTN</name>
<proteinExistence type="predicted"/>
<gene>
    <name evidence="3" type="ORF">ACTOB_001576</name>
</gene>
<sequence>MPTAGPHRLQRQLSSCEVGDVWSGVDEHGRPVTVAQLNELASADERWRAAFRAASEALGAAETDGLPIAGSDHDGERPWVACPEAAGSGGAAEIFTVLGQRLRPAFAGEGAPSAAGDPVVAQASASVRAEPDPPTVPFQPVPPATAVPAQPAATHPVPIQPVTTHAVATRPVSGHPVSGHPVSGHPVSGHPMSGAPASGLPSFGNPISVVPISGAAGAYRQAGGKPRPDRLLLLIVALVSLLIGAAIGAAVVAGRGDGTPATSPSAAPVTYTDAQLLLPATPPAKPGLDPAPDGVWPHDWPTFEGQTSGVQEVTGLVGVGFDFRLPTGWTCKLAEQADAAVHYRCGTWQGETLTAGGDLTVRACAPACDDNTRKALRQREEAWGLRWTSGTSLRSWAETSQLDGKPVYGVVYVGFWRTAPEEVLNREVVLRMTAPVAATADVKKVADNIRDRTYTQ</sequence>
<keyword evidence="2" id="KW-0812">Transmembrane</keyword>
<feature type="region of interest" description="Disordered" evidence="1">
    <location>
        <begin position="171"/>
        <end position="199"/>
    </location>
</feature>
<dbReference type="EMBL" id="CP126980">
    <property type="protein sequence ID" value="WIM98007.1"/>
    <property type="molecule type" value="Genomic_DNA"/>
</dbReference>
<dbReference type="Proteomes" id="UP001240150">
    <property type="component" value="Chromosome"/>
</dbReference>
<evidence type="ECO:0000256" key="1">
    <source>
        <dbReference type="SAM" id="MobiDB-lite"/>
    </source>
</evidence>
<keyword evidence="4" id="KW-1185">Reference proteome</keyword>
<keyword evidence="2" id="KW-1133">Transmembrane helix</keyword>
<reference evidence="3 4" key="1">
    <citation type="submission" date="2023-06" db="EMBL/GenBank/DDBJ databases">
        <authorList>
            <person name="Yushchuk O."/>
            <person name="Binda E."/>
            <person name="Ruckert-Reed C."/>
            <person name="Fedorenko V."/>
            <person name="Kalinowski J."/>
            <person name="Marinelli F."/>
        </authorList>
    </citation>
    <scope>NUCLEOTIDE SEQUENCE [LARGE SCALE GENOMIC DNA]</scope>
    <source>
        <strain evidence="3 4">NRRL 3884</strain>
    </source>
</reference>
<organism evidence="3 4">
    <name type="scientific">Actinoplanes oblitus</name>
    <dbReference type="NCBI Taxonomy" id="3040509"/>
    <lineage>
        <taxon>Bacteria</taxon>
        <taxon>Bacillati</taxon>
        <taxon>Actinomycetota</taxon>
        <taxon>Actinomycetes</taxon>
        <taxon>Micromonosporales</taxon>
        <taxon>Micromonosporaceae</taxon>
        <taxon>Actinoplanes</taxon>
    </lineage>
</organism>
<protein>
    <submittedName>
        <fullName evidence="3">Uncharacterized protein</fullName>
    </submittedName>
</protein>
<evidence type="ECO:0000313" key="3">
    <source>
        <dbReference type="EMBL" id="WIM98007.1"/>
    </source>
</evidence>
<feature type="transmembrane region" description="Helical" evidence="2">
    <location>
        <begin position="231"/>
        <end position="253"/>
    </location>
</feature>